<protein>
    <recommendedName>
        <fullName evidence="3">AB hydrolase-1 domain-containing protein</fullName>
    </recommendedName>
</protein>
<dbReference type="AlphaFoldDB" id="A0A250X8P0"/>
<organism evidence="1 2">
    <name type="scientific">Chlamydomonas eustigma</name>
    <dbReference type="NCBI Taxonomy" id="1157962"/>
    <lineage>
        <taxon>Eukaryota</taxon>
        <taxon>Viridiplantae</taxon>
        <taxon>Chlorophyta</taxon>
        <taxon>core chlorophytes</taxon>
        <taxon>Chlorophyceae</taxon>
        <taxon>CS clade</taxon>
        <taxon>Chlamydomonadales</taxon>
        <taxon>Chlamydomonadaceae</taxon>
        <taxon>Chlamydomonas</taxon>
    </lineage>
</organism>
<reference evidence="1 2" key="1">
    <citation type="submission" date="2017-08" db="EMBL/GenBank/DDBJ databases">
        <title>Acidophilic green algal genome provides insights into adaptation to an acidic environment.</title>
        <authorList>
            <person name="Hirooka S."/>
            <person name="Hirose Y."/>
            <person name="Kanesaki Y."/>
            <person name="Higuchi S."/>
            <person name="Fujiwara T."/>
            <person name="Onuma R."/>
            <person name="Era A."/>
            <person name="Ohbayashi R."/>
            <person name="Uzuka A."/>
            <person name="Nozaki H."/>
            <person name="Yoshikawa H."/>
            <person name="Miyagishima S.Y."/>
        </authorList>
    </citation>
    <scope>NUCLEOTIDE SEQUENCE [LARGE SCALE GENOMIC DNA]</scope>
    <source>
        <strain evidence="1 2">NIES-2499</strain>
    </source>
</reference>
<dbReference type="STRING" id="1157962.A0A250X8P0"/>
<proteinExistence type="predicted"/>
<comment type="caution">
    <text evidence="1">The sequence shown here is derived from an EMBL/GenBank/DDBJ whole genome shotgun (WGS) entry which is preliminary data.</text>
</comment>
<evidence type="ECO:0008006" key="3">
    <source>
        <dbReference type="Google" id="ProtNLM"/>
    </source>
</evidence>
<sequence>MMLSRNSAHFANGRPDSWTVLDISHRSQNKCTRGTLNELRATRVFQTDAGSWVVAPAKGSQPSKGIIHFLGGAFAGAAPQIVYSLLLEILANDGYTVVSTPYAITFRHLDCALAVKRQFVDSVEELRLSPSQADLVPSSALCLGVGHSMGSLLHLLIGSTNSDLPPTVANALMSYNNKQVSDAIPVPGLLDALAPAVQAARTLPPNTFFGTPPKPSELLSTAASWLPPSLREVVDEGGRLTRAGLALEQLGTVVGEVGDGTTAFDPSPAEARRMISRSYAVQKTMLVRFSDDGIDETPEVETLLRGRFPGTGVQALLLPGTHLTPCGGDIKLDLPPATAGGAVGAFSELLRVQAQVDVRRLGDRLVGFLNAQCAATIR</sequence>
<dbReference type="PANTHER" id="PTHR34127:SF1">
    <property type="entry name" value="OS04G0405600 PROTEIN"/>
    <property type="match status" value="1"/>
</dbReference>
<accession>A0A250X8P0</accession>
<dbReference type="Pfam" id="PF07082">
    <property type="entry name" value="DUF1350"/>
    <property type="match status" value="1"/>
</dbReference>
<dbReference type="InterPro" id="IPR010765">
    <property type="entry name" value="DUF1350"/>
</dbReference>
<name>A0A250X8P0_9CHLO</name>
<evidence type="ECO:0000313" key="1">
    <source>
        <dbReference type="EMBL" id="GAX79140.1"/>
    </source>
</evidence>
<dbReference type="EMBL" id="BEGY01000039">
    <property type="protein sequence ID" value="GAX79140.1"/>
    <property type="molecule type" value="Genomic_DNA"/>
</dbReference>
<dbReference type="PANTHER" id="PTHR34127">
    <property type="entry name" value="OS04G0405600 PROTEIN"/>
    <property type="match status" value="1"/>
</dbReference>
<dbReference type="OrthoDB" id="3980at2759"/>
<keyword evidence="2" id="KW-1185">Reference proteome</keyword>
<dbReference type="SUPFAM" id="SSF53474">
    <property type="entry name" value="alpha/beta-Hydrolases"/>
    <property type="match status" value="1"/>
</dbReference>
<evidence type="ECO:0000313" key="2">
    <source>
        <dbReference type="Proteomes" id="UP000232323"/>
    </source>
</evidence>
<dbReference type="InterPro" id="IPR029058">
    <property type="entry name" value="AB_hydrolase_fold"/>
</dbReference>
<dbReference type="Proteomes" id="UP000232323">
    <property type="component" value="Unassembled WGS sequence"/>
</dbReference>
<gene>
    <name evidence="1" type="ORF">CEUSTIGMA_g6580.t1</name>
</gene>